<keyword evidence="3" id="KW-0813">Transport</keyword>
<evidence type="ECO:0000256" key="8">
    <source>
        <dbReference type="ARBA" id="ARBA00023053"/>
    </source>
</evidence>
<dbReference type="Proteomes" id="UP000009222">
    <property type="component" value="Chromosome"/>
</dbReference>
<dbReference type="EMBL" id="CP001841">
    <property type="protein sequence ID" value="AEF83045.1"/>
    <property type="molecule type" value="Genomic_DNA"/>
</dbReference>
<evidence type="ECO:0000256" key="9">
    <source>
        <dbReference type="ARBA" id="ARBA00023065"/>
    </source>
</evidence>
<reference evidence="15 16" key="2">
    <citation type="journal article" date="2011" name="ISME J.">
        <title>RNA-seq reveals cooperative metabolic interactions between two termite-gut spirochete species in co-culture.</title>
        <authorList>
            <person name="Rosenthal A.Z."/>
            <person name="Matson E.G."/>
            <person name="Eldar A."/>
            <person name="Leadbetter J.R."/>
        </authorList>
    </citation>
    <scope>NUCLEOTIDE SEQUENCE [LARGE SCALE GENOMIC DNA]</scope>
    <source>
        <strain evidence="16">ATCC BAA-888 / DSM 13862 / ZAS-9</strain>
    </source>
</reference>
<dbReference type="AlphaFoldDB" id="F5Y6V7"/>
<keyword evidence="7 14" id="KW-1133">Transmembrane helix</keyword>
<organism evidence="15 16">
    <name type="scientific">Leadbettera azotonutricia (strain ATCC BAA-888 / DSM 13862 / ZAS-9)</name>
    <name type="common">Treponema azotonutricium</name>
    <dbReference type="NCBI Taxonomy" id="545695"/>
    <lineage>
        <taxon>Bacteria</taxon>
        <taxon>Pseudomonadati</taxon>
        <taxon>Spirochaetota</taxon>
        <taxon>Spirochaetia</taxon>
        <taxon>Spirochaetales</taxon>
        <taxon>Breznakiellaceae</taxon>
        <taxon>Leadbettera</taxon>
    </lineage>
</organism>
<keyword evidence="10 14" id="KW-0472">Membrane</keyword>
<dbReference type="HOGENOM" id="CLU_018808_15_2_12"/>
<dbReference type="GO" id="GO:0006814">
    <property type="term" value="P:sodium ion transport"/>
    <property type="evidence" value="ECO:0007669"/>
    <property type="project" value="UniProtKB-KW"/>
</dbReference>
<feature type="transmembrane region" description="Helical" evidence="14">
    <location>
        <begin position="188"/>
        <end position="209"/>
    </location>
</feature>
<dbReference type="InterPro" id="IPR001734">
    <property type="entry name" value="Na/solute_symporter"/>
</dbReference>
<dbReference type="STRING" id="545695.TREAZ_3602"/>
<keyword evidence="16" id="KW-1185">Reference proteome</keyword>
<dbReference type="InterPro" id="IPR018212">
    <property type="entry name" value="Na/solute_symporter_CS"/>
</dbReference>
<accession>F5Y6V7</accession>
<evidence type="ECO:0000256" key="5">
    <source>
        <dbReference type="ARBA" id="ARBA00022692"/>
    </source>
</evidence>
<feature type="transmembrane region" description="Helical" evidence="14">
    <location>
        <begin position="453"/>
        <end position="473"/>
    </location>
</feature>
<dbReference type="InterPro" id="IPR050277">
    <property type="entry name" value="Sodium:Solute_Symporter"/>
</dbReference>
<dbReference type="PANTHER" id="PTHR48086:SF3">
    <property type="entry name" value="SODIUM_PROLINE SYMPORTER"/>
    <property type="match status" value="1"/>
</dbReference>
<evidence type="ECO:0000256" key="11">
    <source>
        <dbReference type="ARBA" id="ARBA00023201"/>
    </source>
</evidence>
<keyword evidence="8" id="KW-0915">Sodium</keyword>
<dbReference type="Pfam" id="PF00474">
    <property type="entry name" value="SSF"/>
    <property type="match status" value="1"/>
</dbReference>
<evidence type="ECO:0000256" key="6">
    <source>
        <dbReference type="ARBA" id="ARBA00022847"/>
    </source>
</evidence>
<evidence type="ECO:0000256" key="4">
    <source>
        <dbReference type="ARBA" id="ARBA00022475"/>
    </source>
</evidence>
<evidence type="ECO:0000256" key="1">
    <source>
        <dbReference type="ARBA" id="ARBA00004651"/>
    </source>
</evidence>
<feature type="transmembrane region" description="Helical" evidence="14">
    <location>
        <begin position="42"/>
        <end position="61"/>
    </location>
</feature>
<dbReference type="GO" id="GO:0046942">
    <property type="term" value="P:carboxylic acid transport"/>
    <property type="evidence" value="ECO:0007669"/>
    <property type="project" value="UniProtKB-ARBA"/>
</dbReference>
<feature type="transmembrane region" description="Helical" evidence="14">
    <location>
        <begin position="6"/>
        <end position="22"/>
    </location>
</feature>
<evidence type="ECO:0000256" key="14">
    <source>
        <dbReference type="SAM" id="Phobius"/>
    </source>
</evidence>
<sequence>MSIGIVFLVLFLALMTGIGIWGMKKTKTLGDFFLGGRTLGPWVSAVAYGTSYFSAVIFIGFAGTQGWQFGLNALWIAIGNAVIGAGAAWLVLARRTRRMTQNLDTMTMPAFLQERYGAKHLKPLAASIIFFFLLPYSASVFKGLGHLFEKVFGIPYDVALLVMIAFTGIYLILGGYFAIAITDFIQGIIMFVGAAVMVLVLSGKGGGYFEMIGKVAENYNAHIPPASQPSALTVISLVFMTSFGTWGLPQMTQKFYAIKNEKVISKAAIVTTVFALMIGFSAYSTGAFSHFFFDLSTLPRSESGAILYDLIVPTLLTEHLPETLMALIMLLVLSASMSTLSSLVLVSSSSIAIDLYPAKVDAKTGKDRSVAMMRFLSAIFIVISYFISRFQISIIVYLMSLSWGVVSGAFAAPYILGLYSKKVTKAGAYAGLLTGTVVMVALFFILGSSRSPLAASISIIVPFLVVPVVSIFTQPPEKVLLDKAFEGV</sequence>
<dbReference type="Gene3D" id="1.20.1730.10">
    <property type="entry name" value="Sodium/glucose cotransporter"/>
    <property type="match status" value="1"/>
</dbReference>
<evidence type="ECO:0000256" key="2">
    <source>
        <dbReference type="ARBA" id="ARBA00006434"/>
    </source>
</evidence>
<dbReference type="PROSITE" id="PS00457">
    <property type="entry name" value="NA_SOLUT_SYMP_2"/>
    <property type="match status" value="1"/>
</dbReference>
<dbReference type="InParanoid" id="F5Y6V7"/>
<feature type="transmembrane region" description="Helical" evidence="14">
    <location>
        <begin position="324"/>
        <end position="348"/>
    </location>
</feature>
<dbReference type="GO" id="GO:0005886">
    <property type="term" value="C:plasma membrane"/>
    <property type="evidence" value="ECO:0007669"/>
    <property type="project" value="UniProtKB-SubCell"/>
</dbReference>
<dbReference type="PANTHER" id="PTHR48086">
    <property type="entry name" value="SODIUM/PROLINE SYMPORTER-RELATED"/>
    <property type="match status" value="1"/>
</dbReference>
<keyword evidence="9" id="KW-0406">Ion transport</keyword>
<keyword evidence="6" id="KW-0769">Symport</keyword>
<proteinExistence type="inferred from homology"/>
<evidence type="ECO:0000256" key="13">
    <source>
        <dbReference type="RuleBase" id="RU362091"/>
    </source>
</evidence>
<feature type="transmembrane region" description="Helical" evidence="14">
    <location>
        <begin position="121"/>
        <end position="138"/>
    </location>
</feature>
<feature type="transmembrane region" description="Helical" evidence="14">
    <location>
        <begin position="428"/>
        <end position="447"/>
    </location>
</feature>
<feature type="transmembrane region" description="Helical" evidence="14">
    <location>
        <begin position="394"/>
        <end position="416"/>
    </location>
</feature>
<dbReference type="eggNOG" id="COG0591">
    <property type="taxonomic scope" value="Bacteria"/>
</dbReference>
<keyword evidence="11" id="KW-0739">Sodium transport</keyword>
<comment type="subcellular location">
    <subcellularLocation>
        <location evidence="1">Cell membrane</location>
        <topology evidence="1">Multi-pass membrane protein</topology>
    </subcellularLocation>
</comment>
<feature type="transmembrane region" description="Helical" evidence="14">
    <location>
        <begin position="369"/>
        <end position="388"/>
    </location>
</feature>
<comment type="similarity">
    <text evidence="2 13">Belongs to the sodium:solute symporter (SSF) (TC 2.A.21) family.</text>
</comment>
<protein>
    <submittedName>
        <fullName evidence="15">Na+/panthothenate symporter</fullName>
    </submittedName>
</protein>
<evidence type="ECO:0000256" key="12">
    <source>
        <dbReference type="ARBA" id="ARBA00033708"/>
    </source>
</evidence>
<evidence type="ECO:0000256" key="10">
    <source>
        <dbReference type="ARBA" id="ARBA00023136"/>
    </source>
</evidence>
<feature type="transmembrane region" description="Helical" evidence="14">
    <location>
        <begin position="73"/>
        <end position="92"/>
    </location>
</feature>
<name>F5Y6V7_LEAAZ</name>
<evidence type="ECO:0000256" key="7">
    <source>
        <dbReference type="ARBA" id="ARBA00022989"/>
    </source>
</evidence>
<feature type="transmembrane region" description="Helical" evidence="14">
    <location>
        <begin position="229"/>
        <end position="248"/>
    </location>
</feature>
<keyword evidence="4" id="KW-1003">Cell membrane</keyword>
<dbReference type="GO" id="GO:0015293">
    <property type="term" value="F:symporter activity"/>
    <property type="evidence" value="ECO:0007669"/>
    <property type="project" value="UniProtKB-KW"/>
</dbReference>
<gene>
    <name evidence="15" type="ordered locus">TREAZ_3602</name>
</gene>
<dbReference type="InterPro" id="IPR038377">
    <property type="entry name" value="Na/Glc_symporter_sf"/>
</dbReference>
<evidence type="ECO:0000256" key="3">
    <source>
        <dbReference type="ARBA" id="ARBA00022448"/>
    </source>
</evidence>
<keyword evidence="5 14" id="KW-0812">Transmembrane</keyword>
<evidence type="ECO:0000313" key="16">
    <source>
        <dbReference type="Proteomes" id="UP000009222"/>
    </source>
</evidence>
<dbReference type="RefSeq" id="WP_015711978.1">
    <property type="nucleotide sequence ID" value="NC_015577.1"/>
</dbReference>
<reference evidence="16" key="1">
    <citation type="submission" date="2009-12" db="EMBL/GenBank/DDBJ databases">
        <title>Complete sequence of Treponema azotonutricium strain ZAS-9.</title>
        <authorList>
            <person name="Tetu S.G."/>
            <person name="Matson E."/>
            <person name="Ren Q."/>
            <person name="Seshadri R."/>
            <person name="Elbourne L."/>
            <person name="Hassan K.A."/>
            <person name="Durkin A."/>
            <person name="Radune D."/>
            <person name="Mohamoud Y."/>
            <person name="Shay R."/>
            <person name="Jin S."/>
            <person name="Zhang X."/>
            <person name="Lucey K."/>
            <person name="Ballor N.R."/>
            <person name="Ottesen E."/>
            <person name="Rosenthal R."/>
            <person name="Allen A."/>
            <person name="Leadbetter J.R."/>
            <person name="Paulsen I.T."/>
        </authorList>
    </citation>
    <scope>NUCLEOTIDE SEQUENCE [LARGE SCALE GENOMIC DNA]</scope>
    <source>
        <strain evidence="16">ATCC BAA-888 / DSM 13862 / ZAS-9</strain>
    </source>
</reference>
<feature type="transmembrane region" description="Helical" evidence="14">
    <location>
        <begin position="158"/>
        <end position="181"/>
    </location>
</feature>
<comment type="catalytic activity">
    <reaction evidence="12">
        <text>L-proline(in) + Na(+)(in) = L-proline(out) + Na(+)(out)</text>
        <dbReference type="Rhea" id="RHEA:28967"/>
        <dbReference type="ChEBI" id="CHEBI:29101"/>
        <dbReference type="ChEBI" id="CHEBI:60039"/>
    </reaction>
</comment>
<dbReference type="OrthoDB" id="9810181at2"/>
<dbReference type="PROSITE" id="PS50283">
    <property type="entry name" value="NA_SOLUT_SYMP_3"/>
    <property type="match status" value="1"/>
</dbReference>
<dbReference type="KEGG" id="taz:TREAZ_3602"/>
<feature type="transmembrane region" description="Helical" evidence="14">
    <location>
        <begin position="269"/>
        <end position="293"/>
    </location>
</feature>
<evidence type="ECO:0000313" key="15">
    <source>
        <dbReference type="EMBL" id="AEF83045.1"/>
    </source>
</evidence>
<dbReference type="NCBIfam" id="TIGR00813">
    <property type="entry name" value="sss"/>
    <property type="match status" value="1"/>
</dbReference>